<dbReference type="Gene3D" id="1.10.4020.10">
    <property type="entry name" value="DNA breaking-rejoining enzymes"/>
    <property type="match status" value="1"/>
</dbReference>
<feature type="domain" description="SCAN box" evidence="9">
    <location>
        <begin position="140"/>
        <end position="216"/>
    </location>
</feature>
<dbReference type="SUPFAM" id="SSF56672">
    <property type="entry name" value="DNA/RNA polymerases"/>
    <property type="match status" value="1"/>
</dbReference>
<dbReference type="Proteomes" id="UP000830375">
    <property type="component" value="Unassembled WGS sequence"/>
</dbReference>
<dbReference type="InterPro" id="IPR050951">
    <property type="entry name" value="Retrovirus_Pol_polyprotein"/>
</dbReference>
<dbReference type="InterPro" id="IPR021109">
    <property type="entry name" value="Peptidase_aspartic_dom_sf"/>
</dbReference>
<dbReference type="Gene3D" id="2.40.70.10">
    <property type="entry name" value="Acid Proteases"/>
    <property type="match status" value="1"/>
</dbReference>
<keyword evidence="3" id="KW-0540">Nuclease</keyword>
<dbReference type="PROSITE" id="PS50804">
    <property type="entry name" value="SCAN_BOX"/>
    <property type="match status" value="1"/>
</dbReference>
<reference evidence="11 12" key="1">
    <citation type="submission" date="2022-01" db="EMBL/GenBank/DDBJ databases">
        <title>A high-quality chromosome-level genome assembly of rohu carp, Labeo rohita.</title>
        <authorList>
            <person name="Arick M.A. II"/>
            <person name="Hsu C.-Y."/>
            <person name="Magbanua Z."/>
            <person name="Pechanova O."/>
            <person name="Grover C."/>
            <person name="Miller E."/>
            <person name="Thrash A."/>
            <person name="Ezzel L."/>
            <person name="Alam S."/>
            <person name="Benzie J."/>
            <person name="Hamilton M."/>
            <person name="Karsi A."/>
            <person name="Lawrence M.L."/>
            <person name="Peterson D.G."/>
        </authorList>
    </citation>
    <scope>NUCLEOTIDE SEQUENCE [LARGE SCALE GENOMIC DNA]</scope>
    <source>
        <strain evidence="12">BAU-BD-2019</strain>
        <tissue evidence="11">Blood</tissue>
    </source>
</reference>
<evidence type="ECO:0000313" key="11">
    <source>
        <dbReference type="EMBL" id="KAI2651165.1"/>
    </source>
</evidence>
<name>A0ABQ8LL56_LABRO</name>
<keyword evidence="8" id="KW-0812">Transmembrane</keyword>
<dbReference type="Pfam" id="PF02023">
    <property type="entry name" value="SCAN"/>
    <property type="match status" value="1"/>
</dbReference>
<dbReference type="PANTHER" id="PTHR37984">
    <property type="entry name" value="PROTEIN CBG26694"/>
    <property type="match status" value="1"/>
</dbReference>
<dbReference type="CDD" id="cd00303">
    <property type="entry name" value="retropepsin_like"/>
    <property type="match status" value="1"/>
</dbReference>
<keyword evidence="8" id="KW-0472">Membrane</keyword>
<dbReference type="SUPFAM" id="SSF47353">
    <property type="entry name" value="Retrovirus capsid dimerization domain-like"/>
    <property type="match status" value="1"/>
</dbReference>
<dbReference type="InterPro" id="IPR001969">
    <property type="entry name" value="Aspartic_peptidase_AS"/>
</dbReference>
<dbReference type="EMBL" id="JACTAM010000021">
    <property type="protein sequence ID" value="KAI2651165.1"/>
    <property type="molecule type" value="Genomic_DNA"/>
</dbReference>
<dbReference type="Gene3D" id="3.30.70.270">
    <property type="match status" value="1"/>
</dbReference>
<sequence>MRDFLDAQQKREERHLLELRGLRDSITTAVQVQPTTPSAEESPRMSLPTPRQTTQHTPRSEPQLPTFQAGEDMENFLNCFKRMARTWRWPREEWSYRLVLLLTGQVLEAYLAMDEEEAEDYTELRKALLEKFDISPETYRQRFRATMTPAGESPIETYHRLQTLYRCWVRPEQSTKEEIGEIIVLEQLLRVLPSETQTWVKEHEPTSGLVAAKLAQQYVHAHRVSSHCSQTFKCTVKYNTRRLDNAENLPTSTDNALVCYYCQQPGHTSVCPAKKSKLTGLCYVPREENNDLNELNDSSQRLNVSVNGRSLNAILDTGSAISLIKARHVTNVCSDDTIDVKCVHGDVKNYPSTHVTVDIHGQKYLLTVAIVADLPADMILGNDLFILNELLQNPMDCAVKDTEPDPLLSCSVVTRAKARAGLQPLPDFDDSLLQGGSKSPRKTRRQWRIAKYLGSPVPEIDIKDLGEPSWKLPKDIGKPFKRIAMDIVGPLERSKTGNQYILVVSDYATRYPKAFPLRSITTPKVIQDLFQLFSKVGIPAEILTDQGTNFTSQLMRQFQQQLGIKSIRTSPYQPQMDGLVERFNQTLKTMLRKFIADTGRDWDKWLPFLLFAYREVPQASTGFSPFELLYSRHVQGPLDMLRRSWEPTTKPSEHSIVSYILEMRERLNKYHEEATVNLQQAQRAQKLWYDKNCRQREFQPGQKVLLLLPTSANKLLARWQGPYTITRKMGPVTYEVYHPDKGKDKQIYHVNLLKEWKERHCDTAKTALMVRQFPQLLRQRPGRTTVIQHHIHLTDTTPCRQRPYRVPESLLMPLKQEIQTMLHLGVIEPSESEWSPLVIVPKKDKSLRVYIDFRKLNSQSRFNAYPMLRIDELLERIGRARCPLTLPHGPTLPSVHPLGYSILLFFLLAYMGHLLHFNA</sequence>
<keyword evidence="5" id="KW-0378">Hydrolase</keyword>
<dbReference type="Gene3D" id="3.10.10.10">
    <property type="entry name" value="HIV Type 1 Reverse Transcriptase, subunit A, domain 1"/>
    <property type="match status" value="1"/>
</dbReference>
<dbReference type="InterPro" id="IPR012337">
    <property type="entry name" value="RNaseH-like_sf"/>
</dbReference>
<feature type="transmembrane region" description="Helical" evidence="8">
    <location>
        <begin position="898"/>
        <end position="917"/>
    </location>
</feature>
<dbReference type="InterPro" id="IPR054465">
    <property type="entry name" value="Integrase_p58-like_C"/>
</dbReference>
<dbReference type="PROSITE" id="PS00141">
    <property type="entry name" value="ASP_PROTEASE"/>
    <property type="match status" value="1"/>
</dbReference>
<keyword evidence="6" id="KW-0695">RNA-directed DNA polymerase</keyword>
<evidence type="ECO:0000256" key="5">
    <source>
        <dbReference type="ARBA" id="ARBA00022801"/>
    </source>
</evidence>
<evidence type="ECO:0000256" key="8">
    <source>
        <dbReference type="SAM" id="Phobius"/>
    </source>
</evidence>
<accession>A0ABQ8LL56</accession>
<keyword evidence="1" id="KW-0808">Transferase</keyword>
<protein>
    <submittedName>
        <fullName evidence="11">Retrovirus-related Pol polyprotein</fullName>
    </submittedName>
</protein>
<keyword evidence="12" id="KW-1185">Reference proteome</keyword>
<evidence type="ECO:0000256" key="7">
    <source>
        <dbReference type="SAM" id="MobiDB-lite"/>
    </source>
</evidence>
<feature type="domain" description="Integrase catalytic" evidence="10">
    <location>
        <begin position="475"/>
        <end position="633"/>
    </location>
</feature>
<keyword evidence="4" id="KW-0255">Endonuclease</keyword>
<dbReference type="CDD" id="cd07936">
    <property type="entry name" value="SCAN"/>
    <property type="match status" value="1"/>
</dbReference>
<dbReference type="InterPro" id="IPR018061">
    <property type="entry name" value="Retropepsins"/>
</dbReference>
<comment type="caution">
    <text evidence="11">The sequence shown here is derived from an EMBL/GenBank/DDBJ whole genome shotgun (WGS) entry which is preliminary data.</text>
</comment>
<dbReference type="Pfam" id="PF00665">
    <property type="entry name" value="rve"/>
    <property type="match status" value="1"/>
</dbReference>
<dbReference type="PANTHER" id="PTHR37984:SF15">
    <property type="entry name" value="INTEGRASE CATALYTIC DOMAIN-CONTAINING PROTEIN"/>
    <property type="match status" value="1"/>
</dbReference>
<evidence type="ECO:0000256" key="3">
    <source>
        <dbReference type="ARBA" id="ARBA00022722"/>
    </source>
</evidence>
<evidence type="ECO:0000256" key="4">
    <source>
        <dbReference type="ARBA" id="ARBA00022759"/>
    </source>
</evidence>
<feature type="compositionally biased region" description="Polar residues" evidence="7">
    <location>
        <begin position="27"/>
        <end position="39"/>
    </location>
</feature>
<evidence type="ECO:0000256" key="1">
    <source>
        <dbReference type="ARBA" id="ARBA00022679"/>
    </source>
</evidence>
<evidence type="ECO:0000256" key="6">
    <source>
        <dbReference type="ARBA" id="ARBA00022918"/>
    </source>
</evidence>
<gene>
    <name evidence="11" type="ORF">H4Q32_019190</name>
</gene>
<dbReference type="InterPro" id="IPR043502">
    <property type="entry name" value="DNA/RNA_pol_sf"/>
</dbReference>
<feature type="compositionally biased region" description="Low complexity" evidence="7">
    <location>
        <begin position="48"/>
        <end position="57"/>
    </location>
</feature>
<evidence type="ECO:0000313" key="12">
    <source>
        <dbReference type="Proteomes" id="UP000830375"/>
    </source>
</evidence>
<dbReference type="InterPro" id="IPR043128">
    <property type="entry name" value="Rev_trsase/Diguanyl_cyclase"/>
</dbReference>
<evidence type="ECO:0000259" key="10">
    <source>
        <dbReference type="PROSITE" id="PS50994"/>
    </source>
</evidence>
<keyword evidence="2" id="KW-0548">Nucleotidyltransferase</keyword>
<keyword evidence="8" id="KW-1133">Transmembrane helix</keyword>
<proteinExistence type="predicted"/>
<organism evidence="11 12">
    <name type="scientific">Labeo rohita</name>
    <name type="common">Indian major carp</name>
    <name type="synonym">Cyprinus rohita</name>
    <dbReference type="NCBI Taxonomy" id="84645"/>
    <lineage>
        <taxon>Eukaryota</taxon>
        <taxon>Metazoa</taxon>
        <taxon>Chordata</taxon>
        <taxon>Craniata</taxon>
        <taxon>Vertebrata</taxon>
        <taxon>Euteleostomi</taxon>
        <taxon>Actinopterygii</taxon>
        <taxon>Neopterygii</taxon>
        <taxon>Teleostei</taxon>
        <taxon>Ostariophysi</taxon>
        <taxon>Cypriniformes</taxon>
        <taxon>Cyprinidae</taxon>
        <taxon>Labeoninae</taxon>
        <taxon>Labeonini</taxon>
        <taxon>Labeo</taxon>
    </lineage>
</organism>
<dbReference type="InterPro" id="IPR003309">
    <property type="entry name" value="SCAN_dom"/>
</dbReference>
<dbReference type="SUPFAM" id="SSF53098">
    <property type="entry name" value="Ribonuclease H-like"/>
    <property type="match status" value="1"/>
</dbReference>
<dbReference type="InterPro" id="IPR001584">
    <property type="entry name" value="Integrase_cat-core"/>
</dbReference>
<feature type="region of interest" description="Disordered" evidence="7">
    <location>
        <begin position="27"/>
        <end position="68"/>
    </location>
</feature>
<evidence type="ECO:0000256" key="2">
    <source>
        <dbReference type="ARBA" id="ARBA00022695"/>
    </source>
</evidence>
<dbReference type="InterPro" id="IPR036397">
    <property type="entry name" value="RNaseH_sf"/>
</dbReference>
<dbReference type="InterPro" id="IPR038269">
    <property type="entry name" value="SCAN_sf"/>
</dbReference>
<dbReference type="SMART" id="SM00431">
    <property type="entry name" value="SCAN"/>
    <property type="match status" value="1"/>
</dbReference>
<dbReference type="Pfam" id="PF00077">
    <property type="entry name" value="RVP"/>
    <property type="match status" value="1"/>
</dbReference>
<dbReference type="SUPFAM" id="SSF50630">
    <property type="entry name" value="Acid proteases"/>
    <property type="match status" value="1"/>
</dbReference>
<evidence type="ECO:0000259" key="9">
    <source>
        <dbReference type="PROSITE" id="PS50804"/>
    </source>
</evidence>
<dbReference type="Pfam" id="PF22938">
    <property type="entry name" value="Integrase_p58_C"/>
    <property type="match status" value="1"/>
</dbReference>
<dbReference type="PROSITE" id="PS50994">
    <property type="entry name" value="INTEGRASE"/>
    <property type="match status" value="1"/>
</dbReference>
<dbReference type="Gene3D" id="3.30.420.10">
    <property type="entry name" value="Ribonuclease H-like superfamily/Ribonuclease H"/>
    <property type="match status" value="1"/>
</dbReference>